<dbReference type="InterPro" id="IPR034690">
    <property type="entry name" value="Endolysin_T4_type"/>
</dbReference>
<dbReference type="PANTHER" id="PTHR38107">
    <property type="match status" value="1"/>
</dbReference>
<dbReference type="PANTHER" id="PTHR38107:SF3">
    <property type="entry name" value="LYSOZYME RRRD-RELATED"/>
    <property type="match status" value="1"/>
</dbReference>
<evidence type="ECO:0000313" key="8">
    <source>
        <dbReference type="EMBL" id="MCG9965195.1"/>
    </source>
</evidence>
<dbReference type="Proteomes" id="UP000829384">
    <property type="component" value="Unassembled WGS sequence"/>
</dbReference>
<evidence type="ECO:0000256" key="7">
    <source>
        <dbReference type="SAM" id="SignalP"/>
    </source>
</evidence>
<reference evidence="8 9" key="1">
    <citation type="submission" date="2020-08" db="EMBL/GenBank/DDBJ databases">
        <title>Whole genome sequence of Shewanella sp strain PS-2.</title>
        <authorList>
            <person name="Das S.K."/>
        </authorList>
    </citation>
    <scope>NUCLEOTIDE SEQUENCE [LARGE SCALE GENOMIC DNA]</scope>
    <source>
        <strain evidence="8 9">PS-2</strain>
    </source>
</reference>
<evidence type="ECO:0000256" key="4">
    <source>
        <dbReference type="ARBA" id="ARBA00022801"/>
    </source>
</evidence>
<comment type="similarity">
    <text evidence="6">Belongs to the glycosyl hydrolase 24 family.</text>
</comment>
<dbReference type="CDD" id="cd16900">
    <property type="entry name" value="endolysin_R21-like"/>
    <property type="match status" value="1"/>
</dbReference>
<evidence type="ECO:0000256" key="3">
    <source>
        <dbReference type="ARBA" id="ARBA00022638"/>
    </source>
</evidence>
<evidence type="ECO:0000313" key="9">
    <source>
        <dbReference type="Proteomes" id="UP000829384"/>
    </source>
</evidence>
<organism evidence="8 9">
    <name type="scientific">Shewanella cutis</name>
    <dbReference type="NCBI Taxonomy" id="2766780"/>
    <lineage>
        <taxon>Bacteria</taxon>
        <taxon>Pseudomonadati</taxon>
        <taxon>Pseudomonadota</taxon>
        <taxon>Gammaproteobacteria</taxon>
        <taxon>Alteromonadales</taxon>
        <taxon>Shewanellaceae</taxon>
        <taxon>Shewanella</taxon>
    </lineage>
</organism>
<evidence type="ECO:0000256" key="1">
    <source>
        <dbReference type="ARBA" id="ARBA00000632"/>
    </source>
</evidence>
<evidence type="ECO:0000256" key="2">
    <source>
        <dbReference type="ARBA" id="ARBA00022529"/>
    </source>
</evidence>
<keyword evidence="9" id="KW-1185">Reference proteome</keyword>
<feature type="chain" id="PRO_5046623770" description="Lysozyme" evidence="7">
    <location>
        <begin position="18"/>
        <end position="190"/>
    </location>
</feature>
<dbReference type="EMBL" id="JACSDI010000012">
    <property type="protein sequence ID" value="MCG9965195.1"/>
    <property type="molecule type" value="Genomic_DNA"/>
</dbReference>
<evidence type="ECO:0000256" key="6">
    <source>
        <dbReference type="RuleBase" id="RU003788"/>
    </source>
</evidence>
<dbReference type="EC" id="3.2.1.17" evidence="6"/>
<keyword evidence="7" id="KW-0732">Signal</keyword>
<keyword evidence="3 6" id="KW-0081">Bacteriolytic enzyme</keyword>
<dbReference type="InterPro" id="IPR051018">
    <property type="entry name" value="Bacteriophage_GH24"/>
</dbReference>
<evidence type="ECO:0000256" key="5">
    <source>
        <dbReference type="ARBA" id="ARBA00023295"/>
    </source>
</evidence>
<dbReference type="Pfam" id="PF00959">
    <property type="entry name" value="Phage_lysozyme"/>
    <property type="match status" value="1"/>
</dbReference>
<feature type="signal peptide" evidence="7">
    <location>
        <begin position="1"/>
        <end position="17"/>
    </location>
</feature>
<dbReference type="InterPro" id="IPR023347">
    <property type="entry name" value="Lysozyme_dom_sf"/>
</dbReference>
<keyword evidence="5 6" id="KW-0326">Glycosidase</keyword>
<name>A0ABS9QXV8_9GAMM</name>
<dbReference type="InterPro" id="IPR002196">
    <property type="entry name" value="Glyco_hydro_24"/>
</dbReference>
<keyword evidence="2 6" id="KW-0929">Antimicrobial</keyword>
<protein>
    <recommendedName>
        <fullName evidence="6">Lysozyme</fullName>
        <ecNumber evidence="6">3.2.1.17</ecNumber>
    </recommendedName>
</protein>
<dbReference type="RefSeq" id="WP_240131708.1">
    <property type="nucleotide sequence ID" value="NZ_JACSDI010000012.1"/>
</dbReference>
<dbReference type="HAMAP" id="MF_04110">
    <property type="entry name" value="ENDOLYSIN_T4"/>
    <property type="match status" value="1"/>
</dbReference>
<dbReference type="InterPro" id="IPR023346">
    <property type="entry name" value="Lysozyme-like_dom_sf"/>
</dbReference>
<keyword evidence="4 6" id="KW-0378">Hydrolase</keyword>
<comment type="caution">
    <text evidence="8">The sequence shown here is derived from an EMBL/GenBank/DDBJ whole genome shotgun (WGS) entry which is preliminary data.</text>
</comment>
<dbReference type="SUPFAM" id="SSF53955">
    <property type="entry name" value="Lysozyme-like"/>
    <property type="match status" value="1"/>
</dbReference>
<dbReference type="Gene3D" id="1.10.530.40">
    <property type="match status" value="1"/>
</dbReference>
<comment type="catalytic activity">
    <reaction evidence="1 6">
        <text>Hydrolysis of (1-&gt;4)-beta-linkages between N-acetylmuramic acid and N-acetyl-D-glucosamine residues in a peptidoglycan and between N-acetyl-D-glucosamine residues in chitodextrins.</text>
        <dbReference type="EC" id="3.2.1.17"/>
    </reaction>
</comment>
<proteinExistence type="inferred from homology"/>
<sequence>MNSKLKAFLMAAGLSSAAITGAQLTDKWEGNSLTVYVDAVGVLTACRGHTSKDLKLGQTFTEQQCMEIFAKDIARADKQLLQLTAPARLTDGEHAAYLSFMHWAGYGNFASSTLRKKLLAGDRVGACMELTQACSTNSPTPQHPAGERVCNGWTYGTRLGVKVRLNGLIKRRAEEQAICLSELTAGGITQ</sequence>
<accession>A0ABS9QXV8</accession>
<gene>
    <name evidence="8" type="ORF">H9J30_14915</name>
</gene>